<name>A0A7J0E6Z0_9ERIC</name>
<dbReference type="Proteomes" id="UP000585474">
    <property type="component" value="Unassembled WGS sequence"/>
</dbReference>
<protein>
    <submittedName>
        <fullName evidence="1">Uncharacterized protein</fullName>
    </submittedName>
</protein>
<gene>
    <name evidence="1" type="ORF">Acr_01g0015170</name>
</gene>
<reference evidence="1 2" key="1">
    <citation type="submission" date="2019-07" db="EMBL/GenBank/DDBJ databases">
        <title>De Novo Assembly of kiwifruit Actinidia rufa.</title>
        <authorList>
            <person name="Sugita-Konishi S."/>
            <person name="Sato K."/>
            <person name="Mori E."/>
            <person name="Abe Y."/>
            <person name="Kisaki G."/>
            <person name="Hamano K."/>
            <person name="Suezawa K."/>
            <person name="Otani M."/>
            <person name="Fukuda T."/>
            <person name="Manabe T."/>
            <person name="Gomi K."/>
            <person name="Tabuchi M."/>
            <person name="Akimitsu K."/>
            <person name="Kataoka I."/>
        </authorList>
    </citation>
    <scope>NUCLEOTIDE SEQUENCE [LARGE SCALE GENOMIC DNA]</scope>
    <source>
        <strain evidence="2">cv. Fuchu</strain>
    </source>
</reference>
<evidence type="ECO:0000313" key="1">
    <source>
        <dbReference type="EMBL" id="GFY81709.1"/>
    </source>
</evidence>
<organism evidence="1 2">
    <name type="scientific">Actinidia rufa</name>
    <dbReference type="NCBI Taxonomy" id="165716"/>
    <lineage>
        <taxon>Eukaryota</taxon>
        <taxon>Viridiplantae</taxon>
        <taxon>Streptophyta</taxon>
        <taxon>Embryophyta</taxon>
        <taxon>Tracheophyta</taxon>
        <taxon>Spermatophyta</taxon>
        <taxon>Magnoliopsida</taxon>
        <taxon>eudicotyledons</taxon>
        <taxon>Gunneridae</taxon>
        <taxon>Pentapetalae</taxon>
        <taxon>asterids</taxon>
        <taxon>Ericales</taxon>
        <taxon>Actinidiaceae</taxon>
        <taxon>Actinidia</taxon>
    </lineage>
</organism>
<dbReference type="EMBL" id="BJWL01000001">
    <property type="protein sequence ID" value="GFY81709.1"/>
    <property type="molecule type" value="Genomic_DNA"/>
</dbReference>
<accession>A0A7J0E6Z0</accession>
<evidence type="ECO:0000313" key="2">
    <source>
        <dbReference type="Proteomes" id="UP000585474"/>
    </source>
</evidence>
<dbReference type="AlphaFoldDB" id="A0A7J0E6Z0"/>
<sequence length="41" mass="4311">MTLAATARSSCSELLVDEFPTGGGGAERWWKGKLGAANGWQ</sequence>
<proteinExistence type="predicted"/>
<keyword evidence="2" id="KW-1185">Reference proteome</keyword>
<comment type="caution">
    <text evidence="1">The sequence shown here is derived from an EMBL/GenBank/DDBJ whole genome shotgun (WGS) entry which is preliminary data.</text>
</comment>